<name>A0A836D2W0_SHEEP</name>
<comment type="caution">
    <text evidence="2">The sequence shown here is derived from an EMBL/GenBank/DDBJ whole genome shotgun (WGS) entry which is preliminary data.</text>
</comment>
<feature type="region of interest" description="Disordered" evidence="1">
    <location>
        <begin position="55"/>
        <end position="83"/>
    </location>
</feature>
<evidence type="ECO:0000256" key="1">
    <source>
        <dbReference type="SAM" id="MobiDB-lite"/>
    </source>
</evidence>
<organism evidence="2 3">
    <name type="scientific">Ovis aries</name>
    <name type="common">Sheep</name>
    <dbReference type="NCBI Taxonomy" id="9940"/>
    <lineage>
        <taxon>Eukaryota</taxon>
        <taxon>Metazoa</taxon>
        <taxon>Chordata</taxon>
        <taxon>Craniata</taxon>
        <taxon>Vertebrata</taxon>
        <taxon>Euteleostomi</taxon>
        <taxon>Mammalia</taxon>
        <taxon>Eutheria</taxon>
        <taxon>Laurasiatheria</taxon>
        <taxon>Artiodactyla</taxon>
        <taxon>Ruminantia</taxon>
        <taxon>Pecora</taxon>
        <taxon>Bovidae</taxon>
        <taxon>Caprinae</taxon>
        <taxon>Ovis</taxon>
    </lineage>
</organism>
<gene>
    <name evidence="2" type="ORF">JEQ12_019466</name>
</gene>
<reference evidence="2 3" key="1">
    <citation type="submission" date="2020-12" db="EMBL/GenBank/DDBJ databases">
        <title>De novo assembly of Tibetan sheep genome.</title>
        <authorList>
            <person name="Li X."/>
        </authorList>
    </citation>
    <scope>NUCLEOTIDE SEQUENCE [LARGE SCALE GENOMIC DNA]</scope>
    <source>
        <tissue evidence="2">Heart</tissue>
    </source>
</reference>
<dbReference type="Proteomes" id="UP000664991">
    <property type="component" value="Unassembled WGS sequence"/>
</dbReference>
<dbReference type="AlphaFoldDB" id="A0A836D2W0"/>
<sequence>MFLFVPSWDPSSLDEEWKLCEKPTVPLDLFWNSGSRSGGALKKWYTALGRGGILSPDTSGARNPPGPTPSGDADVSPSGGRGAFLSTRDMASGSAILLTFVGVTRDWAKTSGHISAPDLCLLR</sequence>
<accession>A0A836D2W0</accession>
<evidence type="ECO:0000313" key="2">
    <source>
        <dbReference type="EMBL" id="KAG5205021.1"/>
    </source>
</evidence>
<protein>
    <submittedName>
        <fullName evidence="2">Uncharacterized protein</fullName>
    </submittedName>
</protein>
<proteinExistence type="predicted"/>
<dbReference type="EMBL" id="JAEMGP010000009">
    <property type="protein sequence ID" value="KAG5205021.1"/>
    <property type="molecule type" value="Genomic_DNA"/>
</dbReference>
<evidence type="ECO:0000313" key="3">
    <source>
        <dbReference type="Proteomes" id="UP000664991"/>
    </source>
</evidence>